<feature type="compositionally biased region" description="Acidic residues" evidence="1">
    <location>
        <begin position="59"/>
        <end position="88"/>
    </location>
</feature>
<organism evidence="2 3">
    <name type="scientific">Rubus argutus</name>
    <name type="common">Southern blackberry</name>
    <dbReference type="NCBI Taxonomy" id="59490"/>
    <lineage>
        <taxon>Eukaryota</taxon>
        <taxon>Viridiplantae</taxon>
        <taxon>Streptophyta</taxon>
        <taxon>Embryophyta</taxon>
        <taxon>Tracheophyta</taxon>
        <taxon>Spermatophyta</taxon>
        <taxon>Magnoliopsida</taxon>
        <taxon>eudicotyledons</taxon>
        <taxon>Gunneridae</taxon>
        <taxon>Pentapetalae</taxon>
        <taxon>rosids</taxon>
        <taxon>fabids</taxon>
        <taxon>Rosales</taxon>
        <taxon>Rosaceae</taxon>
        <taxon>Rosoideae</taxon>
        <taxon>Rosoideae incertae sedis</taxon>
        <taxon>Rubus</taxon>
    </lineage>
</organism>
<dbReference type="EMBL" id="JBEDUW010000006">
    <property type="protein sequence ID" value="KAK9924948.1"/>
    <property type="molecule type" value="Genomic_DNA"/>
</dbReference>
<dbReference type="Proteomes" id="UP001457282">
    <property type="component" value="Unassembled WGS sequence"/>
</dbReference>
<gene>
    <name evidence="2" type="ORF">M0R45_033289</name>
</gene>
<evidence type="ECO:0000313" key="2">
    <source>
        <dbReference type="EMBL" id="KAK9924948.1"/>
    </source>
</evidence>
<evidence type="ECO:0000313" key="3">
    <source>
        <dbReference type="Proteomes" id="UP001457282"/>
    </source>
</evidence>
<comment type="caution">
    <text evidence="2">The sequence shown here is derived from an EMBL/GenBank/DDBJ whole genome shotgun (WGS) entry which is preliminary data.</text>
</comment>
<keyword evidence="3" id="KW-1185">Reference proteome</keyword>
<evidence type="ECO:0008006" key="4">
    <source>
        <dbReference type="Google" id="ProtNLM"/>
    </source>
</evidence>
<accession>A0AAW1WLC2</accession>
<feature type="region of interest" description="Disordered" evidence="1">
    <location>
        <begin position="50"/>
        <end position="88"/>
    </location>
</feature>
<proteinExistence type="predicted"/>
<sequence>MSLANPVLQPAKLIDEDYEIRSHGAGAKDLKLAGMSLIEQFDYLISLSHEQVESSKEEDKEEEDKEEEDKEEEEEEEEEEQEEEEEEFDVCEVCFKDKAHDTFDCPYLDCIPNPEEATVGDGYAIVCRECHVLGGHPDRGWVGRAIMKSCSICESPGVHWDSECPDNADPEVYDVESQTKVLMHEVYGGI</sequence>
<dbReference type="AlphaFoldDB" id="A0AAW1WLC2"/>
<name>A0AAW1WLC2_RUBAR</name>
<evidence type="ECO:0000256" key="1">
    <source>
        <dbReference type="SAM" id="MobiDB-lite"/>
    </source>
</evidence>
<protein>
    <recommendedName>
        <fullName evidence="4">Transcription factor interactor and regulator CCHC(Zn) family</fullName>
    </recommendedName>
</protein>
<reference evidence="2 3" key="1">
    <citation type="journal article" date="2023" name="G3 (Bethesda)">
        <title>A chromosome-length genome assembly and annotation of blackberry (Rubus argutus, cv. 'Hillquist').</title>
        <authorList>
            <person name="Bruna T."/>
            <person name="Aryal R."/>
            <person name="Dudchenko O."/>
            <person name="Sargent D.J."/>
            <person name="Mead D."/>
            <person name="Buti M."/>
            <person name="Cavallini A."/>
            <person name="Hytonen T."/>
            <person name="Andres J."/>
            <person name="Pham M."/>
            <person name="Weisz D."/>
            <person name="Mascagni F."/>
            <person name="Usai G."/>
            <person name="Natali L."/>
            <person name="Bassil N."/>
            <person name="Fernandez G.E."/>
            <person name="Lomsadze A."/>
            <person name="Armour M."/>
            <person name="Olukolu B."/>
            <person name="Poorten T."/>
            <person name="Britton C."/>
            <person name="Davik J."/>
            <person name="Ashrafi H."/>
            <person name="Aiden E.L."/>
            <person name="Borodovsky M."/>
            <person name="Worthington M."/>
        </authorList>
    </citation>
    <scope>NUCLEOTIDE SEQUENCE [LARGE SCALE GENOMIC DNA]</scope>
    <source>
        <strain evidence="2">PI 553951</strain>
    </source>
</reference>